<keyword evidence="4" id="KW-1185">Reference proteome</keyword>
<evidence type="ECO:0000313" key="3">
    <source>
        <dbReference type="EMBL" id="SPO36831.1"/>
    </source>
</evidence>
<feature type="compositionally biased region" description="Basic and acidic residues" evidence="1">
    <location>
        <begin position="1"/>
        <end position="17"/>
    </location>
</feature>
<feature type="region of interest" description="Disordered" evidence="1">
    <location>
        <begin position="1"/>
        <end position="20"/>
    </location>
</feature>
<dbReference type="OrthoDB" id="3349092at2759"/>
<accession>A0A5C3F0N5</accession>
<evidence type="ECO:0000256" key="1">
    <source>
        <dbReference type="SAM" id="MobiDB-lite"/>
    </source>
</evidence>
<keyword evidence="2" id="KW-1133">Transmembrane helix</keyword>
<keyword evidence="2" id="KW-0812">Transmembrane</keyword>
<reference evidence="3 4" key="1">
    <citation type="submission" date="2018-03" db="EMBL/GenBank/DDBJ databases">
        <authorList>
            <person name="Guldener U."/>
        </authorList>
    </citation>
    <scope>NUCLEOTIDE SEQUENCE [LARGE SCALE GENOMIC DNA]</scope>
    <source>
        <strain evidence="3 4">DAOM196992</strain>
    </source>
</reference>
<protein>
    <submittedName>
        <fullName evidence="3">Probable a1-mating type protein Rba1</fullName>
    </submittedName>
</protein>
<organism evidence="3 4">
    <name type="scientific">Pseudozyma flocculosa</name>
    <dbReference type="NCBI Taxonomy" id="84751"/>
    <lineage>
        <taxon>Eukaryota</taxon>
        <taxon>Fungi</taxon>
        <taxon>Dikarya</taxon>
        <taxon>Basidiomycota</taxon>
        <taxon>Ustilaginomycotina</taxon>
        <taxon>Ustilaginomycetes</taxon>
        <taxon>Ustilaginales</taxon>
        <taxon>Ustilaginaceae</taxon>
        <taxon>Pseudozyma</taxon>
    </lineage>
</organism>
<dbReference type="AlphaFoldDB" id="A0A5C3F0N5"/>
<evidence type="ECO:0000313" key="4">
    <source>
        <dbReference type="Proteomes" id="UP000323386"/>
    </source>
</evidence>
<sequence length="123" mass="13115">MSSYRKVDPSDPRRADLTRPLQLPAAWRENDLDMYGSFLGGASMMSGAAMLTRAPQIAYLGMIFAVAHLAHDKPFKSEKNKESPSGGPLMSLLFSAMAMLALMVPKMAVSDPLNVAKAAAGSA</sequence>
<dbReference type="EMBL" id="OOIP01000005">
    <property type="protein sequence ID" value="SPO36831.1"/>
    <property type="molecule type" value="Genomic_DNA"/>
</dbReference>
<proteinExistence type="predicted"/>
<name>A0A5C3F0N5_9BASI</name>
<feature type="transmembrane region" description="Helical" evidence="2">
    <location>
        <begin position="54"/>
        <end position="71"/>
    </location>
</feature>
<dbReference type="Proteomes" id="UP000323386">
    <property type="component" value="Unassembled WGS sequence"/>
</dbReference>
<keyword evidence="2" id="KW-0472">Membrane</keyword>
<gene>
    <name evidence="3" type="ORF">PSFLO_02302</name>
</gene>
<evidence type="ECO:0000256" key="2">
    <source>
        <dbReference type="SAM" id="Phobius"/>
    </source>
</evidence>
<feature type="transmembrane region" description="Helical" evidence="2">
    <location>
        <begin position="86"/>
        <end position="104"/>
    </location>
</feature>